<keyword evidence="3" id="KW-1185">Reference proteome</keyword>
<dbReference type="KEGG" id="trg:TRUGW13939_10494"/>
<sequence length="212" mass="23297">MMRIALFHLALDLLSPVASSILRPRDTAFTHRDESTAVYATGDTYENFQPGYLGGTWELFKRGEYVDLSGTGYMRVRWEVEYWQGVGPLYEPTFDQVAGTLLFVAGGGGFQWGDAYDGACSHGTGCVNRTGASEYGYSYFPDGSDPWINMCYYLDGSVTITNHESGGDYNVGVEPIAYADILVDINTTPADKNTKYGYSYDPSEASCPCSET</sequence>
<dbReference type="GeneID" id="55997973"/>
<evidence type="ECO:0000313" key="2">
    <source>
        <dbReference type="EMBL" id="QKX63324.1"/>
    </source>
</evidence>
<organism evidence="2 3">
    <name type="scientific">Talaromyces rugulosus</name>
    <name type="common">Penicillium rugulosum</name>
    <dbReference type="NCBI Taxonomy" id="121627"/>
    <lineage>
        <taxon>Eukaryota</taxon>
        <taxon>Fungi</taxon>
        <taxon>Dikarya</taxon>
        <taxon>Ascomycota</taxon>
        <taxon>Pezizomycotina</taxon>
        <taxon>Eurotiomycetes</taxon>
        <taxon>Eurotiomycetidae</taxon>
        <taxon>Eurotiales</taxon>
        <taxon>Trichocomaceae</taxon>
        <taxon>Talaromyces</taxon>
        <taxon>Talaromyces sect. Islandici</taxon>
    </lineage>
</organism>
<feature type="signal peptide" evidence="1">
    <location>
        <begin position="1"/>
        <end position="20"/>
    </location>
</feature>
<evidence type="ECO:0008006" key="4">
    <source>
        <dbReference type="Google" id="ProtNLM"/>
    </source>
</evidence>
<dbReference type="RefSeq" id="XP_035349498.1">
    <property type="nucleotide sequence ID" value="XM_035493605.1"/>
</dbReference>
<dbReference type="AlphaFoldDB" id="A0A7H8RA68"/>
<keyword evidence="1" id="KW-0732">Signal</keyword>
<feature type="chain" id="PRO_5028840999" description="Neprosin domain-containing protein" evidence="1">
    <location>
        <begin position="21"/>
        <end position="212"/>
    </location>
</feature>
<dbReference type="EMBL" id="CP055903">
    <property type="protein sequence ID" value="QKX63324.1"/>
    <property type="molecule type" value="Genomic_DNA"/>
</dbReference>
<accession>A0A7H8RA68</accession>
<dbReference type="OrthoDB" id="4663713at2759"/>
<reference evidence="3" key="1">
    <citation type="submission" date="2020-06" db="EMBL/GenBank/DDBJ databases">
        <title>A chromosome-scale genome assembly of Talaromyces rugulosus W13939.</title>
        <authorList>
            <person name="Wang B."/>
            <person name="Guo L."/>
            <person name="Ye K."/>
            <person name="Wang L."/>
        </authorList>
    </citation>
    <scope>NUCLEOTIDE SEQUENCE [LARGE SCALE GENOMIC DNA]</scope>
    <source>
        <strain evidence="3">W13939</strain>
    </source>
</reference>
<protein>
    <recommendedName>
        <fullName evidence="4">Neprosin domain-containing protein</fullName>
    </recommendedName>
</protein>
<gene>
    <name evidence="2" type="ORF">TRUGW13939_10494</name>
</gene>
<evidence type="ECO:0000313" key="3">
    <source>
        <dbReference type="Proteomes" id="UP000509510"/>
    </source>
</evidence>
<name>A0A7H8RA68_TALRU</name>
<evidence type="ECO:0000256" key="1">
    <source>
        <dbReference type="SAM" id="SignalP"/>
    </source>
</evidence>
<dbReference type="Proteomes" id="UP000509510">
    <property type="component" value="Chromosome VI"/>
</dbReference>
<proteinExistence type="predicted"/>